<dbReference type="Pfam" id="PF05543">
    <property type="entry name" value="Peptidase_C47"/>
    <property type="match status" value="1"/>
</dbReference>
<dbReference type="SUPFAM" id="SSF54001">
    <property type="entry name" value="Cysteine proteinases"/>
    <property type="match status" value="1"/>
</dbReference>
<dbReference type="GeneID" id="41073773"/>
<comment type="subcellular location">
    <subcellularLocation>
        <location evidence="1">Secreted</location>
    </subcellularLocation>
</comment>
<evidence type="ECO:0000256" key="2">
    <source>
        <dbReference type="ARBA" id="ARBA00010245"/>
    </source>
</evidence>
<dbReference type="PROSITE" id="PS00639">
    <property type="entry name" value="THIOL_PROTEASE_HIS"/>
    <property type="match status" value="1"/>
</dbReference>
<evidence type="ECO:0000256" key="1">
    <source>
        <dbReference type="ARBA" id="ARBA00004613"/>
    </source>
</evidence>
<evidence type="ECO:0000256" key="5">
    <source>
        <dbReference type="ARBA" id="ARBA00022729"/>
    </source>
</evidence>
<organism evidence="10 11">
    <name type="scientific">Staphylococcus hyicus</name>
    <dbReference type="NCBI Taxonomy" id="1284"/>
    <lineage>
        <taxon>Bacteria</taxon>
        <taxon>Bacillati</taxon>
        <taxon>Bacillota</taxon>
        <taxon>Bacilli</taxon>
        <taxon>Bacillales</taxon>
        <taxon>Staphylococcaceae</taxon>
        <taxon>Staphylococcus</taxon>
    </lineage>
</organism>
<keyword evidence="6" id="KW-0378">Hydrolase</keyword>
<dbReference type="EMBL" id="QXVO01000038">
    <property type="protein sequence ID" value="RIO43740.1"/>
    <property type="molecule type" value="Genomic_DNA"/>
</dbReference>
<dbReference type="InterPro" id="IPR046350">
    <property type="entry name" value="Cystatin_sf"/>
</dbReference>
<accession>A0A0A8HUT9</accession>
<dbReference type="InterPro" id="IPR025660">
    <property type="entry name" value="Pept_his_AS"/>
</dbReference>
<dbReference type="Pfam" id="PF14731">
    <property type="entry name" value="Staphopain_pro"/>
    <property type="match status" value="1"/>
</dbReference>
<dbReference type="Gene3D" id="3.90.70.10">
    <property type="entry name" value="Cysteine proteinases"/>
    <property type="match status" value="1"/>
</dbReference>
<keyword evidence="9" id="KW-0865">Zymogen</keyword>
<protein>
    <submittedName>
        <fullName evidence="10">Cysteine protease</fullName>
    </submittedName>
</protein>
<keyword evidence="7" id="KW-0788">Thiol protease</keyword>
<dbReference type="GO" id="GO:0008234">
    <property type="term" value="F:cysteine-type peptidase activity"/>
    <property type="evidence" value="ECO:0007669"/>
    <property type="project" value="UniProtKB-KW"/>
</dbReference>
<evidence type="ECO:0000256" key="4">
    <source>
        <dbReference type="ARBA" id="ARBA00022670"/>
    </source>
</evidence>
<keyword evidence="5" id="KW-0732">Signal</keyword>
<reference evidence="10 11" key="1">
    <citation type="journal article" date="2016" name="Front. Microbiol.">
        <title>Comprehensive Phylogenetic Analysis of Bovine Non-aureus Staphylococci Species Based on Whole-Genome Sequencing.</title>
        <authorList>
            <person name="Naushad S."/>
            <person name="Barkema H.W."/>
            <person name="Luby C."/>
            <person name="Condas L.A."/>
            <person name="Nobrega D.B."/>
            <person name="Carson D.A."/>
            <person name="De Buck J."/>
        </authorList>
    </citation>
    <scope>NUCLEOTIDE SEQUENCE [LARGE SCALE GENOMIC DNA]</scope>
    <source>
        <strain evidence="10 11">SNUC 5959</strain>
    </source>
</reference>
<dbReference type="InterPro" id="IPR038765">
    <property type="entry name" value="Papain-like_cys_pep_sf"/>
</dbReference>
<dbReference type="RefSeq" id="WP_039646716.1">
    <property type="nucleotide sequence ID" value="NZ_CP008747.1"/>
</dbReference>
<evidence type="ECO:0000256" key="8">
    <source>
        <dbReference type="ARBA" id="ARBA00023026"/>
    </source>
</evidence>
<dbReference type="Gene3D" id="3.10.500.10">
    <property type="entry name" value="Staphopain proregion domain"/>
    <property type="match status" value="1"/>
</dbReference>
<dbReference type="GO" id="GO:0006508">
    <property type="term" value="P:proteolysis"/>
    <property type="evidence" value="ECO:0007669"/>
    <property type="project" value="UniProtKB-KW"/>
</dbReference>
<evidence type="ECO:0000313" key="10">
    <source>
        <dbReference type="EMBL" id="RIO43740.1"/>
    </source>
</evidence>
<dbReference type="GO" id="GO:0005576">
    <property type="term" value="C:extracellular region"/>
    <property type="evidence" value="ECO:0007669"/>
    <property type="project" value="UniProtKB-SubCell"/>
</dbReference>
<name>A0A0A8HUT9_STAHY</name>
<keyword evidence="3" id="KW-0964">Secreted</keyword>
<evidence type="ECO:0000256" key="7">
    <source>
        <dbReference type="ARBA" id="ARBA00022807"/>
    </source>
</evidence>
<dbReference type="SUPFAM" id="SSF54403">
    <property type="entry name" value="Cystatin/monellin"/>
    <property type="match status" value="1"/>
</dbReference>
<dbReference type="KEGG" id="shu:SHYC_10000"/>
<comment type="similarity">
    <text evidence="2">Belongs to the peptidase C47 family.</text>
</comment>
<evidence type="ECO:0000256" key="3">
    <source>
        <dbReference type="ARBA" id="ARBA00022525"/>
    </source>
</evidence>
<evidence type="ECO:0000313" key="11">
    <source>
        <dbReference type="Proteomes" id="UP000285625"/>
    </source>
</evidence>
<sequence>MNKNLCSFVLLSLVFTLSTTSVAHAEANSHINTADKQHVEVNVKDKGIPSEVQNLAQKEYLSYVTSLDKLNNKEISSYTLGEPFKIYKFNKKSDGNYYFPVLDSASKVKYIVTISPKTTENPNLKSNYTINVSSFLSKTLNQYNNQQITIFTNSKGYYVLTRNHKAKQVLKTPRLSKNNLDTSEDTSHVDQLTQFKEKATVTKPTQHYQNNHATYQNMYVNKLKNFKIREQQGNNGWCAGYTMAALLNATYNTDKYFAEGVMRYLHPDLFGKEFQFTGLRPEEMIKYGRDQGRDPKLVNRMTSYDEVNNLTNQNKGIAVLGRQIELRNGLHAGHAMAVVGNAKLENGKEVILIWNPWDRDFMTQDAQSRVIPVSNGDHYNWSASIYGY</sequence>
<keyword evidence="8" id="KW-0843">Virulence</keyword>
<dbReference type="InterPro" id="IPR028076">
    <property type="entry name" value="Staphopain_pro"/>
</dbReference>
<keyword evidence="4 10" id="KW-0645">Protease</keyword>
<dbReference type="InterPro" id="IPR008750">
    <property type="entry name" value="Peptidase_C47"/>
</dbReference>
<dbReference type="STRING" id="1284.SHYC_10000"/>
<gene>
    <name evidence="10" type="ORF">BUZ57_10365</name>
</gene>
<evidence type="ECO:0000256" key="6">
    <source>
        <dbReference type="ARBA" id="ARBA00022801"/>
    </source>
</evidence>
<comment type="caution">
    <text evidence="10">The sequence shown here is derived from an EMBL/GenBank/DDBJ whole genome shotgun (WGS) entry which is preliminary data.</text>
</comment>
<evidence type="ECO:0000256" key="9">
    <source>
        <dbReference type="ARBA" id="ARBA00023145"/>
    </source>
</evidence>
<dbReference type="AlphaFoldDB" id="A0A0A8HUT9"/>
<proteinExistence type="inferred from homology"/>
<dbReference type="HOGENOM" id="CLU_069043_0_0_9"/>
<dbReference type="Proteomes" id="UP000285625">
    <property type="component" value="Unassembled WGS sequence"/>
</dbReference>
<dbReference type="InterPro" id="IPR037155">
    <property type="entry name" value="Staphopain_pro_sf"/>
</dbReference>